<reference evidence="2" key="1">
    <citation type="submission" date="2017-02" db="UniProtKB">
        <authorList>
            <consortium name="WormBaseParasite"/>
        </authorList>
    </citation>
    <scope>IDENTIFICATION</scope>
</reference>
<proteinExistence type="predicted"/>
<protein>
    <submittedName>
        <fullName evidence="2">Retrotrans_gag domain-containing protein</fullName>
    </submittedName>
</protein>
<accession>A0A0M3IXD3</accession>
<evidence type="ECO:0000313" key="1">
    <source>
        <dbReference type="Proteomes" id="UP000036681"/>
    </source>
</evidence>
<organism evidence="1 2">
    <name type="scientific">Ascaris lumbricoides</name>
    <name type="common">Giant roundworm</name>
    <dbReference type="NCBI Taxonomy" id="6252"/>
    <lineage>
        <taxon>Eukaryota</taxon>
        <taxon>Metazoa</taxon>
        <taxon>Ecdysozoa</taxon>
        <taxon>Nematoda</taxon>
        <taxon>Chromadorea</taxon>
        <taxon>Rhabditida</taxon>
        <taxon>Spirurina</taxon>
        <taxon>Ascaridomorpha</taxon>
        <taxon>Ascaridoidea</taxon>
        <taxon>Ascarididae</taxon>
        <taxon>Ascaris</taxon>
    </lineage>
</organism>
<sequence>MKTPPALQSLIERFRIEFQLKKLIPDTRVYVTRLINRLSPSNIPIINQ</sequence>
<dbReference type="Proteomes" id="UP000036681">
    <property type="component" value="Unplaced"/>
</dbReference>
<evidence type="ECO:0000313" key="2">
    <source>
        <dbReference type="WBParaSite" id="ALUE_0002341101-mRNA-1"/>
    </source>
</evidence>
<name>A0A0M3IXD3_ASCLU</name>
<keyword evidence="1" id="KW-1185">Reference proteome</keyword>
<dbReference type="WBParaSite" id="ALUE_0002341101-mRNA-1">
    <property type="protein sequence ID" value="ALUE_0002341101-mRNA-1"/>
    <property type="gene ID" value="ALUE_0002341101"/>
</dbReference>
<dbReference type="AlphaFoldDB" id="A0A0M3IXD3"/>